<evidence type="ECO:0000313" key="5">
    <source>
        <dbReference type="Proteomes" id="UP000037035"/>
    </source>
</evidence>
<sequence>MSSSSKPSTKKTRQSISTSTLEPNAPSKPTGSSIPTLKKRSKSLGGLALEQKILGENRDSDDLTPRKKARRSLLPGKSILKSRPTITGLERTTSDTTSLTLTQTLPNLITQNVPSTADQSANQPSTALSQLSQNHHEPNTADNSSDMDLSDDQRSSLTSNMATLLRRVSFAAKAHVRTFGSPLLIDPDSSMASSSHSIGPSPGPTNTSEASTSHNNSSSDMSIASSLANEQPPTDNPPAKTNALIKQAKASRLSMAIPGFGSYDDDDDDDDANLDEGVQAQGQGADQTSDMSIGSSPANNQSGGIQQLHLPAKMDQPPSKDAFKQVKSSRLSMAIRGLGGFDEEDEDESDKEQDQGTTIIGSTQQAQPNKQADGIQVADEPTTAHTQSKKPSRLTQLFSDWDDLSRELENARDGASGPSLPSEDSETTTKKQRSRISEFLQPPQDSSDIEEQADSALIDFHDPTPSNPLAASIRPSIHRGSLSTPISTQNVPQHPDLIDMSVEHTATRDRLTHPSNPSSPRSTLPELSQSRPPILSTSSDPFSRAGSLSRVSLEPVLPRLSSVRNSQIISSASPSRRLSGSLSGSPKKLRLSFASPRRSTVPVTPSHSSNQDTSRLTAGNPPSNPTDPFTTTKETDSDIRQSSQFNLHSNLSTRDRSSSVLPPPPQPSPPPTLISLNEFFEQAEIRFISLSQPRVRNHDQQEHPHISEAQQRTSSFAQQIYAGMVKIPRLRLLESSSRTLRQKTELLDFTTKEHEGLIERNGQGSKLLQQWVNLQRKQAQLVQSSPQASQKTIEDLNQIMNQLRLKKNWVEMCAKRDCLLFDIDMWKNYQSHFSIRTAKLNQDLEMMRKLDSIVKPSTESLRERKRNLTEEIRRRKQKNSEIENCDQNLLKALKEEAKDLAAETEANRRALAESDFERNLWLGKFAELEEEKNEHLQRIEQMKLDPDQTQKCTVQELIRLNNEFMILQKMMGWELVRFDHNMMVFIFVSSIAITFHLDPLKSGQAFRNVGRIEFRWTSPASTKPCIIQKDTPLDAIEQFFFGHLRAHYEGKRLQGRLKEFVQEITSIWHQARQLMWEIKNVRGQFSIAVQLSKEGAGNPAQMTMDVVVTLRAPRARAIAHCHFLFSGEEVLDWKAPSPLAHVSCKVDCPPPDAKKKLIDCLNLSYVLSEHIDKGHQGALKDACLEVLACLDR</sequence>
<keyword evidence="1" id="KW-0175">Coiled coil</keyword>
<evidence type="ECO:0000256" key="2">
    <source>
        <dbReference type="SAM" id="MobiDB-lite"/>
    </source>
</evidence>
<feature type="compositionally biased region" description="Basic and acidic residues" evidence="2">
    <location>
        <begin position="53"/>
        <end position="65"/>
    </location>
</feature>
<dbReference type="PANTHER" id="PTHR28260:SF1">
    <property type="entry name" value="SPINDLE POLE BODY COMPONENT SPC105"/>
    <property type="match status" value="1"/>
</dbReference>
<feature type="region of interest" description="Disordered" evidence="2">
    <location>
        <begin position="182"/>
        <end position="494"/>
    </location>
</feature>
<dbReference type="SMART" id="SM00787">
    <property type="entry name" value="Spc7"/>
    <property type="match status" value="1"/>
</dbReference>
<dbReference type="Pfam" id="PF18210">
    <property type="entry name" value="Knl1_RWD_C"/>
    <property type="match status" value="1"/>
</dbReference>
<dbReference type="InterPro" id="IPR033338">
    <property type="entry name" value="Spc105/Spc7"/>
</dbReference>
<dbReference type="Proteomes" id="UP000037035">
    <property type="component" value="Unassembled WGS sequence"/>
</dbReference>
<reference evidence="4 5" key="1">
    <citation type="submission" date="2015-08" db="EMBL/GenBank/DDBJ databases">
        <title>Next Generation Sequencing and Analysis of the Genome of Puccinia sorghi L Schw, the Causal Agent of Maize Common Rust.</title>
        <authorList>
            <person name="Rochi L."/>
            <person name="Burguener G."/>
            <person name="Darino M."/>
            <person name="Turjanski A."/>
            <person name="Kreff E."/>
            <person name="Dieguez M.J."/>
            <person name="Sacco F."/>
        </authorList>
    </citation>
    <scope>NUCLEOTIDE SEQUENCE [LARGE SCALE GENOMIC DNA]</scope>
    <source>
        <strain evidence="4 5">RO10H11247</strain>
    </source>
</reference>
<feature type="compositionally biased region" description="Polar residues" evidence="2">
    <location>
        <begin position="355"/>
        <end position="370"/>
    </location>
</feature>
<protein>
    <recommendedName>
        <fullName evidence="3">Spc7 kinetochore protein domain-containing protein</fullName>
    </recommendedName>
</protein>
<feature type="compositionally biased region" description="Basic and acidic residues" evidence="2">
    <location>
        <begin position="403"/>
        <end position="412"/>
    </location>
</feature>
<feature type="compositionally biased region" description="Low complexity" evidence="2">
    <location>
        <begin position="185"/>
        <end position="229"/>
    </location>
</feature>
<feature type="compositionally biased region" description="Polar residues" evidence="2">
    <location>
        <begin position="597"/>
        <end position="632"/>
    </location>
</feature>
<feature type="compositionally biased region" description="Low complexity" evidence="2">
    <location>
        <begin position="570"/>
        <end position="586"/>
    </location>
</feature>
<name>A0A0L6VFA7_9BASI</name>
<feature type="compositionally biased region" description="Polar residues" evidence="2">
    <location>
        <begin position="481"/>
        <end position="492"/>
    </location>
</feature>
<feature type="compositionally biased region" description="Polar residues" evidence="2">
    <location>
        <begin position="280"/>
        <end position="305"/>
    </location>
</feature>
<accession>A0A0L6VFA7</accession>
<feature type="region of interest" description="Disordered" evidence="2">
    <location>
        <begin position="568"/>
        <end position="674"/>
    </location>
</feature>
<feature type="region of interest" description="Disordered" evidence="2">
    <location>
        <begin position="508"/>
        <end position="548"/>
    </location>
</feature>
<dbReference type="GO" id="GO:0034501">
    <property type="term" value="P:protein localization to kinetochore"/>
    <property type="evidence" value="ECO:0007669"/>
    <property type="project" value="TreeGrafter"/>
</dbReference>
<feature type="compositionally biased region" description="Acidic residues" evidence="2">
    <location>
        <begin position="341"/>
        <end position="351"/>
    </location>
</feature>
<feature type="domain" description="Spc7 kinetochore protein" evidence="3">
    <location>
        <begin position="663"/>
        <end position="996"/>
    </location>
</feature>
<dbReference type="PANTHER" id="PTHR28260">
    <property type="entry name" value="SPINDLE POLE BODY COMPONENT SPC105"/>
    <property type="match status" value="1"/>
</dbReference>
<dbReference type="OrthoDB" id="5592879at2759"/>
<dbReference type="EMBL" id="LAVV01006548">
    <property type="protein sequence ID" value="KNZ59404.1"/>
    <property type="molecule type" value="Genomic_DNA"/>
</dbReference>
<feature type="compositionally biased region" description="Polar residues" evidence="2">
    <location>
        <begin position="14"/>
        <end position="35"/>
    </location>
</feature>
<evidence type="ECO:0000313" key="4">
    <source>
        <dbReference type="EMBL" id="KNZ59404.1"/>
    </source>
</evidence>
<dbReference type="InterPro" id="IPR013253">
    <property type="entry name" value="Spc7_domain"/>
</dbReference>
<feature type="compositionally biased region" description="Polar residues" evidence="2">
    <location>
        <begin position="640"/>
        <end position="652"/>
    </location>
</feature>
<dbReference type="GO" id="GO:1990758">
    <property type="term" value="P:mitotic sister chromatid biorientation"/>
    <property type="evidence" value="ECO:0007669"/>
    <property type="project" value="TreeGrafter"/>
</dbReference>
<feature type="coiled-coil region" evidence="1">
    <location>
        <begin position="858"/>
        <end position="945"/>
    </location>
</feature>
<feature type="compositionally biased region" description="Acidic residues" evidence="2">
    <location>
        <begin position="263"/>
        <end position="274"/>
    </location>
</feature>
<evidence type="ECO:0000256" key="1">
    <source>
        <dbReference type="SAM" id="Coils"/>
    </source>
</evidence>
<dbReference type="GO" id="GO:0007094">
    <property type="term" value="P:mitotic spindle assembly checkpoint signaling"/>
    <property type="evidence" value="ECO:0007669"/>
    <property type="project" value="TreeGrafter"/>
</dbReference>
<feature type="compositionally biased region" description="Polar residues" evidence="2">
    <location>
        <begin position="113"/>
        <end position="133"/>
    </location>
</feature>
<dbReference type="AlphaFoldDB" id="A0A0L6VFA7"/>
<feature type="region of interest" description="Disordered" evidence="2">
    <location>
        <begin position="113"/>
        <end position="155"/>
    </location>
</feature>
<feature type="compositionally biased region" description="Polar residues" evidence="2">
    <location>
        <begin position="513"/>
        <end position="541"/>
    </location>
</feature>
<dbReference type="VEuPathDB" id="FungiDB:VP01_173g7"/>
<keyword evidence="5" id="KW-1185">Reference proteome</keyword>
<dbReference type="GO" id="GO:0000776">
    <property type="term" value="C:kinetochore"/>
    <property type="evidence" value="ECO:0007669"/>
    <property type="project" value="TreeGrafter"/>
</dbReference>
<gene>
    <name evidence="4" type="ORF">VP01_173g7</name>
</gene>
<comment type="caution">
    <text evidence="4">The sequence shown here is derived from an EMBL/GenBank/DDBJ whole genome shotgun (WGS) entry which is preliminary data.</text>
</comment>
<dbReference type="InterPro" id="IPR040850">
    <property type="entry name" value="Knl1_RWD_C"/>
</dbReference>
<evidence type="ECO:0000259" key="3">
    <source>
        <dbReference type="SMART" id="SM00787"/>
    </source>
</evidence>
<organism evidence="4 5">
    <name type="scientific">Puccinia sorghi</name>
    <dbReference type="NCBI Taxonomy" id="27349"/>
    <lineage>
        <taxon>Eukaryota</taxon>
        <taxon>Fungi</taxon>
        <taxon>Dikarya</taxon>
        <taxon>Basidiomycota</taxon>
        <taxon>Pucciniomycotina</taxon>
        <taxon>Pucciniomycetes</taxon>
        <taxon>Pucciniales</taxon>
        <taxon>Pucciniaceae</taxon>
        <taxon>Puccinia</taxon>
    </lineage>
</organism>
<proteinExistence type="predicted"/>
<feature type="region of interest" description="Disordered" evidence="2">
    <location>
        <begin position="1"/>
        <end position="98"/>
    </location>
</feature>
<dbReference type="STRING" id="27349.A0A0L6VFA7"/>
<feature type="compositionally biased region" description="Pro residues" evidence="2">
    <location>
        <begin position="661"/>
        <end position="672"/>
    </location>
</feature>